<evidence type="ECO:0000313" key="5">
    <source>
        <dbReference type="Proteomes" id="UP000254209"/>
    </source>
</evidence>
<dbReference type="InterPro" id="IPR018228">
    <property type="entry name" value="DNase_TatD-rel_CS"/>
</dbReference>
<protein>
    <submittedName>
        <fullName evidence="4">Uncharacterized deoxyribonuclease YjjV</fullName>
        <ecNumber evidence="4">3.1.21.-</ecNumber>
    </submittedName>
</protein>
<dbReference type="PIRSF" id="PIRSF005902">
    <property type="entry name" value="DNase_TatD"/>
    <property type="match status" value="1"/>
</dbReference>
<feature type="binding site" evidence="3">
    <location>
        <position position="200"/>
    </location>
    <ligand>
        <name>a divalent metal cation</name>
        <dbReference type="ChEBI" id="CHEBI:60240"/>
        <label>1</label>
    </ligand>
</feature>
<feature type="binding site" evidence="3">
    <location>
        <position position="8"/>
    </location>
    <ligand>
        <name>a divalent metal cation</name>
        <dbReference type="ChEBI" id="CHEBI:60240"/>
        <label>1</label>
    </ligand>
</feature>
<dbReference type="Gene3D" id="3.20.20.140">
    <property type="entry name" value="Metal-dependent hydrolases"/>
    <property type="match status" value="1"/>
</dbReference>
<dbReference type="STRING" id="1120980.GCA_000745955_00343"/>
<dbReference type="EC" id="3.1.21.-" evidence="4"/>
<keyword evidence="5" id="KW-1185">Reference proteome</keyword>
<proteinExistence type="inferred from homology"/>
<keyword evidence="3" id="KW-0479">Metal-binding</keyword>
<sequence>MFTDTHCHLAAPPLIDTLTATIATAQQFGVSGCLVPATQLSDWQSVLNLAQHDFVRQIAIGIHPWFALHHTDFADKLADILSQNPHIWVGEIGLDALIDVPMESQLSVFKTQILLAQHFHRPIIVHNVRSTAAIVGAVKQAKFTHGGIVHAFSGSLEEAKLLINLGFKIGIGSLLLNPNAKKVHRAAAELPLSALLLETDSPYMLRNAVNMPANVAKIAQILANVRNLSLENLAAALERNLTELMIS</sequence>
<feature type="binding site" evidence="3">
    <location>
        <position position="91"/>
    </location>
    <ligand>
        <name>a divalent metal cation</name>
        <dbReference type="ChEBI" id="CHEBI:60240"/>
        <label>1</label>
    </ligand>
</feature>
<reference evidence="4 5" key="1">
    <citation type="submission" date="2018-06" db="EMBL/GenBank/DDBJ databases">
        <authorList>
            <consortium name="Pathogen Informatics"/>
            <person name="Doyle S."/>
        </authorList>
    </citation>
    <scope>NUCLEOTIDE SEQUENCE [LARGE SCALE GENOMIC DNA]</scope>
    <source>
        <strain evidence="4 5">NCTC10283</strain>
    </source>
</reference>
<dbReference type="GO" id="GO:0005829">
    <property type="term" value="C:cytosol"/>
    <property type="evidence" value="ECO:0007669"/>
    <property type="project" value="TreeGrafter"/>
</dbReference>
<dbReference type="InterPro" id="IPR001130">
    <property type="entry name" value="TatD-like"/>
</dbReference>
<accession>A0A376BV66</accession>
<evidence type="ECO:0000256" key="1">
    <source>
        <dbReference type="ARBA" id="ARBA00009275"/>
    </source>
</evidence>
<dbReference type="SUPFAM" id="SSF51556">
    <property type="entry name" value="Metallo-dependent hydrolases"/>
    <property type="match status" value="1"/>
</dbReference>
<dbReference type="Proteomes" id="UP000254209">
    <property type="component" value="Unassembled WGS sequence"/>
</dbReference>
<evidence type="ECO:0000256" key="3">
    <source>
        <dbReference type="PIRSR" id="PIRSR005902-1"/>
    </source>
</evidence>
<dbReference type="EMBL" id="UFSO01000003">
    <property type="protein sequence ID" value="SSY80708.1"/>
    <property type="molecule type" value="Genomic_DNA"/>
</dbReference>
<feature type="binding site" evidence="3">
    <location>
        <position position="126"/>
    </location>
    <ligand>
        <name>a divalent metal cation</name>
        <dbReference type="ChEBI" id="CHEBI:60240"/>
        <label>2</label>
    </ligand>
</feature>
<dbReference type="PANTHER" id="PTHR46124">
    <property type="entry name" value="D-AMINOACYL-TRNA DEACYLASE"/>
    <property type="match status" value="1"/>
</dbReference>
<feature type="binding site" evidence="3">
    <location>
        <position position="6"/>
    </location>
    <ligand>
        <name>a divalent metal cation</name>
        <dbReference type="ChEBI" id="CHEBI:60240"/>
        <label>1</label>
    </ligand>
</feature>
<dbReference type="Pfam" id="PF01026">
    <property type="entry name" value="TatD_DNase"/>
    <property type="match status" value="1"/>
</dbReference>
<comment type="similarity">
    <text evidence="1">Belongs to the metallo-dependent hydrolases superfamily. TatD-type hydrolase family.</text>
</comment>
<evidence type="ECO:0000256" key="2">
    <source>
        <dbReference type="ARBA" id="ARBA00022801"/>
    </source>
</evidence>
<dbReference type="RefSeq" id="WP_034291049.1">
    <property type="nucleotide sequence ID" value="NZ_CP091519.2"/>
</dbReference>
<dbReference type="PANTHER" id="PTHR46124:SF3">
    <property type="entry name" value="HYDROLASE"/>
    <property type="match status" value="1"/>
</dbReference>
<gene>
    <name evidence="4" type="primary">yjjV</name>
    <name evidence="4" type="ORF">NCTC10283_02269</name>
</gene>
<dbReference type="GO" id="GO:0046872">
    <property type="term" value="F:metal ion binding"/>
    <property type="evidence" value="ECO:0007669"/>
    <property type="project" value="UniProtKB-KW"/>
</dbReference>
<feature type="binding site" evidence="3">
    <location>
        <position position="150"/>
    </location>
    <ligand>
        <name>a divalent metal cation</name>
        <dbReference type="ChEBI" id="CHEBI:60240"/>
        <label>2</label>
    </ligand>
</feature>
<evidence type="ECO:0000313" key="4">
    <source>
        <dbReference type="EMBL" id="SSY80708.1"/>
    </source>
</evidence>
<dbReference type="CDD" id="cd01310">
    <property type="entry name" value="TatD_DNAse"/>
    <property type="match status" value="1"/>
</dbReference>
<dbReference type="InterPro" id="IPR032466">
    <property type="entry name" value="Metal_Hydrolase"/>
</dbReference>
<dbReference type="PROSITE" id="PS01091">
    <property type="entry name" value="TATD_3"/>
    <property type="match status" value="1"/>
</dbReference>
<dbReference type="GO" id="GO:0016788">
    <property type="term" value="F:hydrolase activity, acting on ester bonds"/>
    <property type="evidence" value="ECO:0007669"/>
    <property type="project" value="InterPro"/>
</dbReference>
<dbReference type="AlphaFoldDB" id="A0A376BV66"/>
<organism evidence="4 5">
    <name type="scientific">Alysiella crassa</name>
    <dbReference type="NCBI Taxonomy" id="153491"/>
    <lineage>
        <taxon>Bacteria</taxon>
        <taxon>Pseudomonadati</taxon>
        <taxon>Pseudomonadota</taxon>
        <taxon>Betaproteobacteria</taxon>
        <taxon>Neisseriales</taxon>
        <taxon>Neisseriaceae</taxon>
        <taxon>Alysiella</taxon>
    </lineage>
</organism>
<dbReference type="OrthoDB" id="9810005at2"/>
<keyword evidence="2 4" id="KW-0378">Hydrolase</keyword>
<name>A0A376BV66_9NEIS</name>